<dbReference type="InterPro" id="IPR050546">
    <property type="entry name" value="Glycosyl_Hydrlase_16"/>
</dbReference>
<dbReference type="Gene3D" id="2.60.120.200">
    <property type="match status" value="1"/>
</dbReference>
<keyword evidence="5" id="KW-0378">Hydrolase</keyword>
<name>A0ABZ2K2Q7_9BACT</name>
<accession>A0ABZ2K2Q7</accession>
<dbReference type="PANTHER" id="PTHR10963:SF60">
    <property type="entry name" value="GRAM-NEGATIVE BACTERIA-BINDING PROTEIN 1-RELATED"/>
    <property type="match status" value="1"/>
</dbReference>
<organism evidence="5 6">
    <name type="scientific">Pendulispora brunnea</name>
    <dbReference type="NCBI Taxonomy" id="2905690"/>
    <lineage>
        <taxon>Bacteria</taxon>
        <taxon>Pseudomonadati</taxon>
        <taxon>Myxococcota</taxon>
        <taxon>Myxococcia</taxon>
        <taxon>Myxococcales</taxon>
        <taxon>Sorangiineae</taxon>
        <taxon>Pendulisporaceae</taxon>
        <taxon>Pendulispora</taxon>
    </lineage>
</organism>
<gene>
    <name evidence="5" type="ORF">LZC95_35910</name>
</gene>
<feature type="domain" description="GH16" evidence="4">
    <location>
        <begin position="50"/>
        <end position="282"/>
    </location>
</feature>
<reference evidence="5 6" key="1">
    <citation type="submission" date="2021-12" db="EMBL/GenBank/DDBJ databases">
        <title>Discovery of the Pendulisporaceae a myxobacterial family with distinct sporulation behavior and unique specialized metabolism.</title>
        <authorList>
            <person name="Garcia R."/>
            <person name="Popoff A."/>
            <person name="Bader C.D."/>
            <person name="Loehr J."/>
            <person name="Walesch S."/>
            <person name="Walt C."/>
            <person name="Boldt J."/>
            <person name="Bunk B."/>
            <person name="Haeckl F.J.F.P.J."/>
            <person name="Gunesch A.P."/>
            <person name="Birkelbach J."/>
            <person name="Nuebel U."/>
            <person name="Pietschmann T."/>
            <person name="Bach T."/>
            <person name="Mueller R."/>
        </authorList>
    </citation>
    <scope>NUCLEOTIDE SEQUENCE [LARGE SCALE GENOMIC DNA]</scope>
    <source>
        <strain evidence="5 6">MSr12523</strain>
    </source>
</reference>
<feature type="chain" id="PRO_5046135184" evidence="3">
    <location>
        <begin position="25"/>
        <end position="282"/>
    </location>
</feature>
<evidence type="ECO:0000313" key="6">
    <source>
        <dbReference type="Proteomes" id="UP001379533"/>
    </source>
</evidence>
<dbReference type="RefSeq" id="WP_394842443.1">
    <property type="nucleotide sequence ID" value="NZ_CP089982.1"/>
</dbReference>
<dbReference type="InterPro" id="IPR013320">
    <property type="entry name" value="ConA-like_dom_sf"/>
</dbReference>
<dbReference type="Pfam" id="PF00722">
    <property type="entry name" value="Glyco_hydro_16"/>
    <property type="match status" value="1"/>
</dbReference>
<dbReference type="CDD" id="cd08023">
    <property type="entry name" value="GH16_laminarinase_like"/>
    <property type="match status" value="1"/>
</dbReference>
<keyword evidence="3" id="KW-0732">Signal</keyword>
<dbReference type="EMBL" id="CP089982">
    <property type="protein sequence ID" value="WXA91825.1"/>
    <property type="molecule type" value="Genomic_DNA"/>
</dbReference>
<feature type="region of interest" description="Disordered" evidence="2">
    <location>
        <begin position="32"/>
        <end position="53"/>
    </location>
</feature>
<evidence type="ECO:0000256" key="3">
    <source>
        <dbReference type="SAM" id="SignalP"/>
    </source>
</evidence>
<dbReference type="Proteomes" id="UP001379533">
    <property type="component" value="Chromosome"/>
</dbReference>
<feature type="signal peptide" evidence="3">
    <location>
        <begin position="1"/>
        <end position="24"/>
    </location>
</feature>
<dbReference type="SUPFAM" id="SSF49899">
    <property type="entry name" value="Concanavalin A-like lectins/glucanases"/>
    <property type="match status" value="1"/>
</dbReference>
<proteinExistence type="inferred from homology"/>
<evidence type="ECO:0000256" key="2">
    <source>
        <dbReference type="SAM" id="MobiDB-lite"/>
    </source>
</evidence>
<evidence type="ECO:0000259" key="4">
    <source>
        <dbReference type="PROSITE" id="PS51762"/>
    </source>
</evidence>
<dbReference type="InterPro" id="IPR000757">
    <property type="entry name" value="Beta-glucanase-like"/>
</dbReference>
<keyword evidence="6" id="KW-1185">Reference proteome</keyword>
<protein>
    <submittedName>
        <fullName evidence="5">Glycoside hydrolase family 16 protein</fullName>
    </submittedName>
</protein>
<evidence type="ECO:0000256" key="1">
    <source>
        <dbReference type="ARBA" id="ARBA00006865"/>
    </source>
</evidence>
<dbReference type="PROSITE" id="PS51762">
    <property type="entry name" value="GH16_2"/>
    <property type="match status" value="1"/>
</dbReference>
<dbReference type="GO" id="GO:0016787">
    <property type="term" value="F:hydrolase activity"/>
    <property type="evidence" value="ECO:0007669"/>
    <property type="project" value="UniProtKB-KW"/>
</dbReference>
<comment type="similarity">
    <text evidence="1">Belongs to the glycosyl hydrolase 16 family.</text>
</comment>
<evidence type="ECO:0000313" key="5">
    <source>
        <dbReference type="EMBL" id="WXA91825.1"/>
    </source>
</evidence>
<dbReference type="PANTHER" id="PTHR10963">
    <property type="entry name" value="GLYCOSYL HYDROLASE-RELATED"/>
    <property type="match status" value="1"/>
</dbReference>
<sequence length="282" mass="30836">MAPSSRTRKLVGLSLLLGSMNACYWITSTDGLTGGDGGNPSRDGGPGSDANDDTVVYPPGSGWKLTFHDEFNGNALGQGWTTEYDREGERAHSDPGNGELQWYQRENVQVSGGSLKLIAKREDHQASRLFNYTSGMVQSKSILSFQYGYIEAKIKLPKGNGLHPSFWSWPMSESSTPELDIASFGGGRPNNVTAILRLSNSQQATKDVLSDTGDWSGAWHTFAIDSEPNGVTWYFDGKPVHNTSFTVNAELYLLFTLAVNDQPAASSLQATYEIDYVRVFTK</sequence>